<accession>A0A069A5U7</accession>
<dbReference type="EMBL" id="LK932353">
    <property type="protein sequence ID" value="CDS83795.1"/>
    <property type="molecule type" value="Genomic_DNA"/>
</dbReference>
<protein>
    <submittedName>
        <fullName evidence="1">Uncharacterized protein</fullName>
    </submittedName>
</protein>
<dbReference type="AlphaFoldDB" id="A0A069A5U7"/>
<reference evidence="1" key="1">
    <citation type="submission" date="2014-07" db="EMBL/GenBank/DDBJ databases">
        <authorList>
            <person name="Monot Marc"/>
        </authorList>
    </citation>
    <scope>NUCLEOTIDE SEQUENCE</scope>
    <source>
        <strain evidence="1">7032994</strain>
    </source>
</reference>
<sequence>MLINKFFIILIEGGCLYENGKKVNIIYDYGSSFSSNYRVF</sequence>
<gene>
    <name evidence="1" type="ORF">BN1097_190032</name>
</gene>
<proteinExistence type="predicted"/>
<evidence type="ECO:0000313" key="1">
    <source>
        <dbReference type="EMBL" id="CDS83795.1"/>
    </source>
</evidence>
<name>A0A069A5U7_CLODI</name>
<organism evidence="1">
    <name type="scientific">Clostridioides difficile</name>
    <name type="common">Peptoclostridium difficile</name>
    <dbReference type="NCBI Taxonomy" id="1496"/>
    <lineage>
        <taxon>Bacteria</taxon>
        <taxon>Bacillati</taxon>
        <taxon>Bacillota</taxon>
        <taxon>Clostridia</taxon>
        <taxon>Peptostreptococcales</taxon>
        <taxon>Peptostreptococcaceae</taxon>
        <taxon>Clostridioides</taxon>
    </lineage>
</organism>